<dbReference type="Proteomes" id="UP000054107">
    <property type="component" value="Unassembled WGS sequence"/>
</dbReference>
<proteinExistence type="predicted"/>
<keyword evidence="1" id="KW-0472">Membrane</keyword>
<evidence type="ECO:0000313" key="2">
    <source>
        <dbReference type="EMBL" id="CEP12180.1"/>
    </source>
</evidence>
<reference evidence="2 3" key="1">
    <citation type="submission" date="2014-09" db="EMBL/GenBank/DDBJ databases">
        <authorList>
            <person name="Ellenberger Sabrina"/>
        </authorList>
    </citation>
    <scope>NUCLEOTIDE SEQUENCE [LARGE SCALE GENOMIC DNA]</scope>
    <source>
        <strain evidence="2 3">CBS 412.66</strain>
    </source>
</reference>
<accession>A0A0B7N9W3</accession>
<dbReference type="AlphaFoldDB" id="A0A0B7N9W3"/>
<feature type="transmembrane region" description="Helical" evidence="1">
    <location>
        <begin position="91"/>
        <end position="108"/>
    </location>
</feature>
<dbReference type="EMBL" id="LN727569">
    <property type="protein sequence ID" value="CEP12180.1"/>
    <property type="molecule type" value="Genomic_DNA"/>
</dbReference>
<evidence type="ECO:0000256" key="1">
    <source>
        <dbReference type="SAM" id="Phobius"/>
    </source>
</evidence>
<organism evidence="2 3">
    <name type="scientific">Parasitella parasitica</name>
    <dbReference type="NCBI Taxonomy" id="35722"/>
    <lineage>
        <taxon>Eukaryota</taxon>
        <taxon>Fungi</taxon>
        <taxon>Fungi incertae sedis</taxon>
        <taxon>Mucoromycota</taxon>
        <taxon>Mucoromycotina</taxon>
        <taxon>Mucoromycetes</taxon>
        <taxon>Mucorales</taxon>
        <taxon>Mucorineae</taxon>
        <taxon>Mucoraceae</taxon>
        <taxon>Parasitella</taxon>
    </lineage>
</organism>
<name>A0A0B7N9W3_9FUNG</name>
<keyword evidence="1" id="KW-1133">Transmembrane helix</keyword>
<evidence type="ECO:0000313" key="3">
    <source>
        <dbReference type="Proteomes" id="UP000054107"/>
    </source>
</evidence>
<keyword evidence="1" id="KW-0812">Transmembrane</keyword>
<gene>
    <name evidence="2" type="primary">PARPA_06113.1 scaffold 21287</name>
</gene>
<keyword evidence="3" id="KW-1185">Reference proteome</keyword>
<sequence length="148" mass="16920">MTRNLPNISTRMTDFKLKGRCSAHHTNVLIHFIGNGNRIRLPEADDGLVIAETKQPVLLIECKRCSHIESKQDFNKLIHMMDTVNKTYKRPVVGILIIGELILVYLLIKKSNYRFIVEISLHEFLNKEQTSISIVHPEETVRGLDDGA</sequence>
<dbReference type="OrthoDB" id="10308463at2759"/>
<protein>
    <submittedName>
        <fullName evidence="2">Uncharacterized protein</fullName>
    </submittedName>
</protein>